<dbReference type="Proteomes" id="UP000246635">
    <property type="component" value="Unassembled WGS sequence"/>
</dbReference>
<keyword evidence="2 3" id="KW-0057">Aromatic amino acid biosynthesis</keyword>
<dbReference type="PROSITE" id="PS51167">
    <property type="entry name" value="CHORISMATE_MUT_1"/>
    <property type="match status" value="1"/>
</dbReference>
<dbReference type="InterPro" id="IPR035959">
    <property type="entry name" value="RutC-like_sf"/>
</dbReference>
<keyword evidence="2 3" id="KW-0028">Amino-acid biosynthesis</keyword>
<dbReference type="PIRSF" id="PIRSF005965">
    <property type="entry name" value="Chor_mut_AroH"/>
    <property type="match status" value="1"/>
</dbReference>
<proteinExistence type="predicted"/>
<name>A0A2V2YWT4_9BACL</name>
<dbReference type="GO" id="GO:0004106">
    <property type="term" value="F:chorismate mutase activity"/>
    <property type="evidence" value="ECO:0007669"/>
    <property type="project" value="UniProtKB-UniRule"/>
</dbReference>
<dbReference type="PANTHER" id="PTHR21164:SF0">
    <property type="entry name" value="CHORISMATE MUTASE AROH"/>
    <property type="match status" value="1"/>
</dbReference>
<protein>
    <recommendedName>
        <fullName evidence="1 3">chorismate mutase</fullName>
        <ecNumber evidence="1 3">5.4.99.5</ecNumber>
    </recommendedName>
</protein>
<feature type="binding site" evidence="2">
    <location>
        <position position="108"/>
    </location>
    <ligand>
        <name>prephenate</name>
        <dbReference type="ChEBI" id="CHEBI:29934"/>
    </ligand>
</feature>
<dbReference type="GO" id="GO:0046417">
    <property type="term" value="P:chorismate metabolic process"/>
    <property type="evidence" value="ECO:0007669"/>
    <property type="project" value="TreeGrafter"/>
</dbReference>
<dbReference type="NCBIfam" id="TIGR01796">
    <property type="entry name" value="CM_mono_aroH"/>
    <property type="match status" value="1"/>
</dbReference>
<dbReference type="SUPFAM" id="SSF55298">
    <property type="entry name" value="YjgF-like"/>
    <property type="match status" value="1"/>
</dbReference>
<organism evidence="4 5">
    <name type="scientific">Paenibacillus cellulosilyticus</name>
    <dbReference type="NCBI Taxonomy" id="375489"/>
    <lineage>
        <taxon>Bacteria</taxon>
        <taxon>Bacillati</taxon>
        <taxon>Bacillota</taxon>
        <taxon>Bacilli</taxon>
        <taxon>Bacillales</taxon>
        <taxon>Paenibacillaceae</taxon>
        <taxon>Paenibacillus</taxon>
    </lineage>
</organism>
<dbReference type="PANTHER" id="PTHR21164">
    <property type="entry name" value="CHORISMATE MUTASE"/>
    <property type="match status" value="1"/>
</dbReference>
<dbReference type="EC" id="5.4.99.5" evidence="1 3"/>
<dbReference type="CDD" id="cd02185">
    <property type="entry name" value="AroH"/>
    <property type="match status" value="1"/>
</dbReference>
<sequence length="122" mass="13374">MSVRGVRGAVTVERNEEGEILDATVELFNAIVAENGFSPEDICSVLITVTGDLDSTFPAKAIRVMTGWELVPVTCAMEIPVKGSLEKCIRFMLHVNTSKTQAEIQHVYLRGARLLRPDLSKA</sequence>
<dbReference type="GO" id="GO:0009073">
    <property type="term" value="P:aromatic amino acid family biosynthetic process"/>
    <property type="evidence" value="ECO:0007669"/>
    <property type="project" value="UniProtKB-UniRule"/>
</dbReference>
<dbReference type="EMBL" id="QGTQ01000004">
    <property type="protein sequence ID" value="PWW05545.1"/>
    <property type="molecule type" value="Genomic_DNA"/>
</dbReference>
<gene>
    <name evidence="4" type="ORF">DFQ01_104105</name>
</gene>
<keyword evidence="5" id="KW-1185">Reference proteome</keyword>
<feature type="binding site" evidence="2">
    <location>
        <position position="90"/>
    </location>
    <ligand>
        <name>prephenate</name>
        <dbReference type="ChEBI" id="CHEBI:29934"/>
    </ligand>
</feature>
<dbReference type="AlphaFoldDB" id="A0A2V2YWT4"/>
<accession>A0A2V2YWT4</accession>
<dbReference type="Gene3D" id="3.30.1330.40">
    <property type="entry name" value="RutC-like"/>
    <property type="match status" value="1"/>
</dbReference>
<evidence type="ECO:0000313" key="5">
    <source>
        <dbReference type="Proteomes" id="UP000246635"/>
    </source>
</evidence>
<evidence type="ECO:0000313" key="4">
    <source>
        <dbReference type="EMBL" id="PWW05545.1"/>
    </source>
</evidence>
<dbReference type="GO" id="GO:0008652">
    <property type="term" value="P:amino acid biosynthetic process"/>
    <property type="evidence" value="ECO:0007669"/>
    <property type="project" value="UniProtKB-UniRule"/>
</dbReference>
<evidence type="ECO:0000256" key="3">
    <source>
        <dbReference type="PROSITE-ProRule" id="PRU00514"/>
    </source>
</evidence>
<dbReference type="OrthoDB" id="9802232at2"/>
<dbReference type="RefSeq" id="WP_110043385.1">
    <property type="nucleotide sequence ID" value="NZ_CP054612.1"/>
</dbReference>
<comment type="caution">
    <text evidence="4">The sequence shown here is derived from an EMBL/GenBank/DDBJ whole genome shotgun (WGS) entry which is preliminary data.</text>
</comment>
<reference evidence="4 5" key="1">
    <citation type="submission" date="2018-05" db="EMBL/GenBank/DDBJ databases">
        <title>Genomic Encyclopedia of Type Strains, Phase III (KMG-III): the genomes of soil and plant-associated and newly described type strains.</title>
        <authorList>
            <person name="Whitman W."/>
        </authorList>
    </citation>
    <scope>NUCLEOTIDE SEQUENCE [LARGE SCALE GENOMIC DNA]</scope>
    <source>
        <strain evidence="4 5">CECT 5696</strain>
    </source>
</reference>
<dbReference type="UniPathway" id="UPA00120">
    <property type="reaction ID" value="UER00203"/>
</dbReference>
<evidence type="ECO:0000256" key="1">
    <source>
        <dbReference type="NCBIfam" id="TIGR01796"/>
    </source>
</evidence>
<evidence type="ECO:0000256" key="2">
    <source>
        <dbReference type="PIRSR" id="PIRSR005965-1"/>
    </source>
</evidence>
<dbReference type="InterPro" id="IPR008243">
    <property type="entry name" value="Chorismate_mutase_AroH"/>
</dbReference>
<dbReference type="Pfam" id="PF07736">
    <property type="entry name" value="CM_1"/>
    <property type="match status" value="1"/>
</dbReference>
<feature type="binding site" evidence="2">
    <location>
        <position position="7"/>
    </location>
    <ligand>
        <name>prephenate</name>
        <dbReference type="ChEBI" id="CHEBI:29934"/>
    </ligand>
</feature>
<comment type="catalytic activity">
    <reaction evidence="3">
        <text>chorismate = prephenate</text>
        <dbReference type="Rhea" id="RHEA:13897"/>
        <dbReference type="ChEBI" id="CHEBI:29748"/>
        <dbReference type="ChEBI" id="CHEBI:29934"/>
        <dbReference type="EC" id="5.4.99.5"/>
    </reaction>
</comment>
<keyword evidence="3" id="KW-0413">Isomerase</keyword>